<dbReference type="Pfam" id="PF16875">
    <property type="entry name" value="Glyco_hydro_36N"/>
    <property type="match status" value="1"/>
</dbReference>
<dbReference type="InterPro" id="IPR031705">
    <property type="entry name" value="Glyco_hydro_36_C"/>
</dbReference>
<evidence type="ECO:0000256" key="6">
    <source>
        <dbReference type="PIRSR" id="PIRSR005536-1"/>
    </source>
</evidence>
<dbReference type="Pfam" id="PF16874">
    <property type="entry name" value="Glyco_hydro_36C"/>
    <property type="match status" value="1"/>
</dbReference>
<dbReference type="SUPFAM" id="SSF51445">
    <property type="entry name" value="(Trans)glycosidases"/>
    <property type="match status" value="1"/>
</dbReference>
<sequence length="719" mass="78796">MPHIEIDRPSGTVLLRASDTSYVLRVDTAAGTVRTLHWGASLSLDDARALLEPDPATDSFRSPLDGTEELAVDGQVRFAPPALDVRYGDGTSAVEPVVDGYDVRRDGDSSELSVRLRDHGRPLAWTLHYRVRQDCPVIERWTVFRHTGPGPTEPGEEPALSLVRHSAAQWNLPVLPAYRMSSVHGQWAGEFQLRRTPLAVGETTVSSRRGHTGHQSNPWLALDAGDATEETGEVWTVALATAGSWRMTAVRSAEGRCGVLGGSGHEGVEITLAPGASWTTPVSTGLYAPGGFGGASRAYHSYVRRYVLPAPDEPRPVLYNSWEATAFDVTFDGQRELADLAARVGAELFVVDDGWFGARDSDRAGLGDWTPRPGAFPDGLRPLADHVHGLGMRFGLWVEPEMVNPDSDLFRAHPEWVLHLPDRTAHTLRNQLVLDFSRPEVTDWALTWLLRTVDAFAVDFLKWDFNRSFTEAGSSGRHPDARRVFVGHALGAHEVMDRLRAARPALRIETCSGGGGRVDLASLARTDQAWTSDNTDAVDRLSIQYGFSQLYPAQVMGAWVTDSPNPITLRTVPLRFRLHSAMAGALGIGGDLTRWPEAELDETAAYVALYKTVRSTVQTGRQYRLGSPADSYHAVQYVARDSDESVVFQWRAGPEERAVLPRLRLRGLVPEAVYRVDDDSEITRAGTVRSGAALMAHGLSAQLPQGGYASRMLTLRREG</sequence>
<feature type="binding site" evidence="7">
    <location>
        <begin position="352"/>
        <end position="353"/>
    </location>
    <ligand>
        <name>substrate</name>
    </ligand>
</feature>
<evidence type="ECO:0000256" key="7">
    <source>
        <dbReference type="PIRSR" id="PIRSR005536-2"/>
    </source>
</evidence>
<dbReference type="Pfam" id="PF02065">
    <property type="entry name" value="Melibiase"/>
    <property type="match status" value="1"/>
</dbReference>
<dbReference type="InterPro" id="IPR050985">
    <property type="entry name" value="Alpha-glycosidase_related"/>
</dbReference>
<evidence type="ECO:0000313" key="11">
    <source>
        <dbReference type="Proteomes" id="UP000002066"/>
    </source>
</evidence>
<dbReference type="EC" id="3.2.1.22" evidence="2 5"/>
<feature type="active site" description="Proton donor" evidence="6">
    <location>
        <position position="533"/>
    </location>
</feature>
<dbReference type="InterPro" id="IPR017853">
    <property type="entry name" value="GH"/>
</dbReference>
<dbReference type="PRINTS" id="PR00743">
    <property type="entry name" value="GLHYDRLASE36"/>
</dbReference>
<gene>
    <name evidence="10" type="ordered locus">Sfla_0076</name>
</gene>
<evidence type="ECO:0000256" key="2">
    <source>
        <dbReference type="ARBA" id="ARBA00012755"/>
    </source>
</evidence>
<feature type="binding site" evidence="7">
    <location>
        <position position="429"/>
    </location>
    <ligand>
        <name>substrate</name>
    </ligand>
</feature>
<evidence type="ECO:0000259" key="8">
    <source>
        <dbReference type="Pfam" id="PF16874"/>
    </source>
</evidence>
<dbReference type="AlphaFoldDB" id="A0A8D4BEJ5"/>
<feature type="binding site" evidence="7">
    <location>
        <position position="187"/>
    </location>
    <ligand>
        <name>substrate</name>
    </ligand>
</feature>
<name>A0A8D4BEJ5_STRFA</name>
<dbReference type="FunFam" id="3.20.20.70:FF:000118">
    <property type="entry name" value="Alpha-galactosidase"/>
    <property type="match status" value="1"/>
</dbReference>
<feature type="domain" description="Glycosyl hydrolase family 36 C-terminal" evidence="8">
    <location>
        <begin position="633"/>
        <end position="715"/>
    </location>
</feature>
<feature type="domain" description="Glycosyl hydrolase family 36 N-terminal" evidence="9">
    <location>
        <begin position="32"/>
        <end position="273"/>
    </location>
</feature>
<feature type="binding site" evidence="7">
    <location>
        <position position="533"/>
    </location>
    <ligand>
        <name>substrate</name>
    </ligand>
</feature>
<evidence type="ECO:0000256" key="1">
    <source>
        <dbReference type="ARBA" id="ARBA00001255"/>
    </source>
</evidence>
<feature type="binding site" evidence="7">
    <location>
        <begin position="462"/>
        <end position="466"/>
    </location>
    <ligand>
        <name>substrate</name>
    </ligand>
</feature>
<organism evidence="10 11">
    <name type="scientific">Streptomyces pratensis (strain ATCC 33331 / IAF-45CD)</name>
    <dbReference type="NCBI Taxonomy" id="591167"/>
    <lineage>
        <taxon>Bacteria</taxon>
        <taxon>Bacillati</taxon>
        <taxon>Actinomycetota</taxon>
        <taxon>Actinomycetes</taxon>
        <taxon>Kitasatosporales</taxon>
        <taxon>Streptomycetaceae</taxon>
        <taxon>Streptomyces</taxon>
    </lineage>
</organism>
<dbReference type="InterPro" id="IPR038417">
    <property type="entry name" value="Alpga-gal_N_sf"/>
</dbReference>
<dbReference type="GO" id="GO:0016052">
    <property type="term" value="P:carbohydrate catabolic process"/>
    <property type="evidence" value="ECO:0007669"/>
    <property type="project" value="InterPro"/>
</dbReference>
<dbReference type="InterPro" id="IPR013785">
    <property type="entry name" value="Aldolase_TIM"/>
</dbReference>
<dbReference type="GO" id="GO:0004557">
    <property type="term" value="F:alpha-galactosidase activity"/>
    <property type="evidence" value="ECO:0007669"/>
    <property type="project" value="UniProtKB-UniRule"/>
</dbReference>
<proteinExistence type="inferred from homology"/>
<evidence type="ECO:0000256" key="3">
    <source>
        <dbReference type="ARBA" id="ARBA00022801"/>
    </source>
</evidence>
<dbReference type="InterPro" id="IPR013780">
    <property type="entry name" value="Glyco_hydro_b"/>
</dbReference>
<dbReference type="PIRSF" id="PIRSF005536">
    <property type="entry name" value="Agal"/>
    <property type="match status" value="1"/>
</dbReference>
<evidence type="ECO:0000256" key="4">
    <source>
        <dbReference type="ARBA" id="ARBA00023295"/>
    </source>
</evidence>
<keyword evidence="4 5" id="KW-0326">Glycosidase</keyword>
<dbReference type="Gene3D" id="2.60.40.1180">
    <property type="entry name" value="Golgi alpha-mannosidase II"/>
    <property type="match status" value="1"/>
</dbReference>
<dbReference type="PANTHER" id="PTHR43053">
    <property type="entry name" value="GLYCOSIDASE FAMILY 31"/>
    <property type="match status" value="1"/>
</dbReference>
<reference evidence="10 11" key="1">
    <citation type="submission" date="2011-01" db="EMBL/GenBank/DDBJ databases">
        <title>Complete sequence of chromosome of Streptomyces flavogriseus ATCC 33331.</title>
        <authorList>
            <consortium name="US DOE Joint Genome Institute"/>
            <person name="Lucas S."/>
            <person name="Copeland A."/>
            <person name="Lapidus A."/>
            <person name="Cheng J.-F."/>
            <person name="Goodwin L."/>
            <person name="Pitluck S."/>
            <person name="Davenport K."/>
            <person name="Detter J.C."/>
            <person name="Han C."/>
            <person name="Tapia R."/>
            <person name="Land M."/>
            <person name="Hauser L."/>
            <person name="Kyrpides N."/>
            <person name="Ivanova N."/>
            <person name="Ovchinnikova G."/>
            <person name="Pagani I."/>
            <person name="Brumm P."/>
            <person name="Mead D."/>
            <person name="Woyke T."/>
        </authorList>
    </citation>
    <scope>NUCLEOTIDE SEQUENCE [LARGE SCALE GENOMIC DNA]</scope>
    <source>
        <strain evidence="11">ATCC 33331 / IAF-45CD</strain>
    </source>
</reference>
<dbReference type="PANTHER" id="PTHR43053:SF3">
    <property type="entry name" value="ALPHA-GALACTOSIDASE C-RELATED"/>
    <property type="match status" value="1"/>
</dbReference>
<dbReference type="Gene3D" id="2.70.98.60">
    <property type="entry name" value="alpha-galactosidase from lactobacil brevis"/>
    <property type="match status" value="1"/>
</dbReference>
<evidence type="ECO:0000313" key="10">
    <source>
        <dbReference type="EMBL" id="ADW01545.1"/>
    </source>
</evidence>
<dbReference type="Gene3D" id="3.20.20.70">
    <property type="entry name" value="Aldolase class I"/>
    <property type="match status" value="1"/>
</dbReference>
<protein>
    <recommendedName>
        <fullName evidence="2 5">Alpha-galactosidase</fullName>
        <ecNumber evidence="2 5">3.2.1.22</ecNumber>
    </recommendedName>
</protein>
<dbReference type="KEGG" id="sfa:Sfla_0076"/>
<comment type="catalytic activity">
    <reaction evidence="1 5">
        <text>Hydrolysis of terminal, non-reducing alpha-D-galactose residues in alpha-D-galactosides, including galactose oligosaccharides, galactomannans and galactolipids.</text>
        <dbReference type="EC" id="3.2.1.22"/>
    </reaction>
</comment>
<evidence type="ECO:0000259" key="9">
    <source>
        <dbReference type="Pfam" id="PF16875"/>
    </source>
</evidence>
<dbReference type="Proteomes" id="UP000002066">
    <property type="component" value="Chromosome"/>
</dbReference>
<feature type="binding site" evidence="7">
    <location>
        <position position="511"/>
    </location>
    <ligand>
        <name>substrate</name>
    </ligand>
</feature>
<dbReference type="CDD" id="cd14791">
    <property type="entry name" value="GH36"/>
    <property type="match status" value="1"/>
</dbReference>
<comment type="similarity">
    <text evidence="5">Belongs to the glycosyl hydrolase.</text>
</comment>
<evidence type="ECO:0000256" key="5">
    <source>
        <dbReference type="PIRNR" id="PIRNR005536"/>
    </source>
</evidence>
<dbReference type="InterPro" id="IPR002252">
    <property type="entry name" value="Glyco_hydro_36"/>
</dbReference>
<dbReference type="OrthoDB" id="9758822at2"/>
<feature type="active site" description="Nucleophile" evidence="6">
    <location>
        <position position="464"/>
    </location>
</feature>
<dbReference type="EMBL" id="CP002475">
    <property type="protein sequence ID" value="ADW01545.1"/>
    <property type="molecule type" value="Genomic_DNA"/>
</dbReference>
<dbReference type="InterPro" id="IPR031704">
    <property type="entry name" value="Glyco_hydro_36_N"/>
</dbReference>
<keyword evidence="3 5" id="KW-0378">Hydrolase</keyword>
<accession>A0A8D4BEJ5</accession>